<dbReference type="PANTHER" id="PTHR47514:SF1">
    <property type="entry name" value="TRANSKETOLASE N-TERMINAL SECTION-RELATED"/>
    <property type="match status" value="1"/>
</dbReference>
<proteinExistence type="inferred from homology"/>
<evidence type="ECO:0000256" key="5">
    <source>
        <dbReference type="ARBA" id="ARBA00023052"/>
    </source>
</evidence>
<dbReference type="Gene3D" id="3.40.50.970">
    <property type="match status" value="1"/>
</dbReference>
<dbReference type="Pfam" id="PF00456">
    <property type="entry name" value="Transketolase_N"/>
    <property type="match status" value="1"/>
</dbReference>
<dbReference type="InterPro" id="IPR029061">
    <property type="entry name" value="THDP-binding"/>
</dbReference>
<evidence type="ECO:0000256" key="1">
    <source>
        <dbReference type="ARBA" id="ARBA00001964"/>
    </source>
</evidence>
<dbReference type="CDD" id="cd02012">
    <property type="entry name" value="TPP_TK"/>
    <property type="match status" value="1"/>
</dbReference>
<dbReference type="PANTHER" id="PTHR47514">
    <property type="entry name" value="TRANSKETOLASE N-TERMINAL SECTION-RELATED"/>
    <property type="match status" value="1"/>
</dbReference>
<sequence length="281" mass="30023">MQAKELHELAVTATKARLLALDMVHTAASGHIGGSLSAMDILTTLYFHTMKVDPKAPQSPDRDRFVLSKGHCTPALYAVLALRGFFPVEDCKLFRSIKGHYSGHPDMKHVRGVDMSTGSLGQGISAAVGMAIAGKCDKKDYRVYAVLGDGEIAEGQVWEAAMAAAKYHLDNLCAFVDVNGLQIDGATADVMPSEPLDQKFAAFGWNVLKVDGHDYEAIAMALERAAAEKGAPTVILARTVKGKGVPFMENDAGWHGKAPNDEQYALAKADVEAILAGLEAK</sequence>
<comment type="cofactor">
    <cofactor evidence="1">
        <name>thiamine diphosphate</name>
        <dbReference type="ChEBI" id="CHEBI:58937"/>
    </cofactor>
</comment>
<gene>
    <name evidence="7" type="ORF">H8S62_09635</name>
</gene>
<reference evidence="7" key="1">
    <citation type="submission" date="2020-08" db="EMBL/GenBank/DDBJ databases">
        <title>Genome public.</title>
        <authorList>
            <person name="Liu C."/>
            <person name="Sun Q."/>
        </authorList>
    </citation>
    <scope>NUCLEOTIDE SEQUENCE</scope>
    <source>
        <strain evidence="7">NSJ-52</strain>
    </source>
</reference>
<dbReference type="PROSITE" id="PS00801">
    <property type="entry name" value="TRANSKETOLASE_1"/>
    <property type="match status" value="1"/>
</dbReference>
<evidence type="ECO:0000256" key="4">
    <source>
        <dbReference type="ARBA" id="ARBA00022723"/>
    </source>
</evidence>
<comment type="caution">
    <text evidence="7">The sequence shown here is derived from an EMBL/GenBank/DDBJ whole genome shotgun (WGS) entry which is preliminary data.</text>
</comment>
<keyword evidence="3" id="KW-0808">Transferase</keyword>
<dbReference type="Proteomes" id="UP000607645">
    <property type="component" value="Unassembled WGS sequence"/>
</dbReference>
<evidence type="ECO:0000256" key="2">
    <source>
        <dbReference type="ARBA" id="ARBA00007131"/>
    </source>
</evidence>
<dbReference type="RefSeq" id="WP_186919129.1">
    <property type="nucleotide sequence ID" value="NZ_JACOPQ010000006.1"/>
</dbReference>
<evidence type="ECO:0000259" key="6">
    <source>
        <dbReference type="Pfam" id="PF00456"/>
    </source>
</evidence>
<protein>
    <submittedName>
        <fullName evidence="7">Transketolase</fullName>
    </submittedName>
</protein>
<comment type="similarity">
    <text evidence="2">Belongs to the transketolase family.</text>
</comment>
<feature type="domain" description="Transketolase N-terminal" evidence="6">
    <location>
        <begin position="13"/>
        <end position="268"/>
    </location>
</feature>
<organism evidence="7 8">
    <name type="scientific">Lawsonibacter faecis</name>
    <dbReference type="NCBI Taxonomy" id="2763052"/>
    <lineage>
        <taxon>Bacteria</taxon>
        <taxon>Bacillati</taxon>
        <taxon>Bacillota</taxon>
        <taxon>Clostridia</taxon>
        <taxon>Eubacteriales</taxon>
        <taxon>Oscillospiraceae</taxon>
        <taxon>Lawsonibacter</taxon>
    </lineage>
</organism>
<dbReference type="AlphaFoldDB" id="A0A8J6MCV8"/>
<keyword evidence="5" id="KW-0786">Thiamine pyrophosphate</keyword>
<keyword evidence="8" id="KW-1185">Reference proteome</keyword>
<dbReference type="GO" id="GO:0046872">
    <property type="term" value="F:metal ion binding"/>
    <property type="evidence" value="ECO:0007669"/>
    <property type="project" value="UniProtKB-KW"/>
</dbReference>
<accession>A0A8J6MCV8</accession>
<dbReference type="InterPro" id="IPR049557">
    <property type="entry name" value="Transketolase_CS"/>
</dbReference>
<evidence type="ECO:0000313" key="7">
    <source>
        <dbReference type="EMBL" id="MBC5737270.1"/>
    </source>
</evidence>
<keyword evidence="4" id="KW-0479">Metal-binding</keyword>
<name>A0A8J6MCV8_9FIRM</name>
<dbReference type="EMBL" id="JACOPQ010000006">
    <property type="protein sequence ID" value="MBC5737270.1"/>
    <property type="molecule type" value="Genomic_DNA"/>
</dbReference>
<evidence type="ECO:0000313" key="8">
    <source>
        <dbReference type="Proteomes" id="UP000607645"/>
    </source>
</evidence>
<dbReference type="SUPFAM" id="SSF52518">
    <property type="entry name" value="Thiamin diphosphate-binding fold (THDP-binding)"/>
    <property type="match status" value="1"/>
</dbReference>
<evidence type="ECO:0000256" key="3">
    <source>
        <dbReference type="ARBA" id="ARBA00022679"/>
    </source>
</evidence>
<dbReference type="InterPro" id="IPR005474">
    <property type="entry name" value="Transketolase_N"/>
</dbReference>
<dbReference type="GO" id="GO:0016740">
    <property type="term" value="F:transferase activity"/>
    <property type="evidence" value="ECO:0007669"/>
    <property type="project" value="UniProtKB-KW"/>
</dbReference>